<dbReference type="RefSeq" id="WP_170097377.1">
    <property type="nucleotide sequence ID" value="NZ_WOWA01000004.1"/>
</dbReference>
<feature type="transmembrane region" description="Helical" evidence="1">
    <location>
        <begin position="6"/>
        <end position="22"/>
    </location>
</feature>
<keyword evidence="1" id="KW-0812">Transmembrane</keyword>
<protein>
    <submittedName>
        <fullName evidence="2">Uncharacterized protein</fullName>
    </submittedName>
</protein>
<dbReference type="Proteomes" id="UP000641625">
    <property type="component" value="Unassembled WGS sequence"/>
</dbReference>
<dbReference type="AlphaFoldDB" id="A0A847U6N6"/>
<evidence type="ECO:0000256" key="1">
    <source>
        <dbReference type="SAM" id="Phobius"/>
    </source>
</evidence>
<evidence type="ECO:0000313" key="2">
    <source>
        <dbReference type="EMBL" id="NLV13942.1"/>
    </source>
</evidence>
<keyword evidence="1" id="KW-1133">Transmembrane helix</keyword>
<evidence type="ECO:0000313" key="3">
    <source>
        <dbReference type="Proteomes" id="UP000641625"/>
    </source>
</evidence>
<keyword evidence="1" id="KW-0472">Membrane</keyword>
<name>A0A847U6N6_HALAR</name>
<proteinExistence type="predicted"/>
<feature type="transmembrane region" description="Helical" evidence="1">
    <location>
        <begin position="65"/>
        <end position="85"/>
    </location>
</feature>
<comment type="caution">
    <text evidence="2">The sequence shown here is derived from an EMBL/GenBank/DDBJ whole genome shotgun (WGS) entry which is preliminary data.</text>
</comment>
<gene>
    <name evidence="2" type="ORF">GOC77_11735</name>
</gene>
<sequence>MFWAIIAIVYAILAISTGRWFLKLRSFENKSESTLVLAPGSIKVTDNENDIQQGDLVVQEMFKSIIATDIVALLIGLLAAIWSFIAS</sequence>
<reference evidence="2" key="1">
    <citation type="submission" date="2019-12" db="EMBL/GenBank/DDBJ databases">
        <title>Whole genome sequencing of Haloarcula argentinensis strain pws5.</title>
        <authorList>
            <person name="Verma D.K."/>
            <person name="Gopal K."/>
            <person name="Prasad E.S."/>
        </authorList>
    </citation>
    <scope>NUCLEOTIDE SEQUENCE</scope>
    <source>
        <strain evidence="2">Pws5</strain>
    </source>
</reference>
<dbReference type="EMBL" id="WOWA01000004">
    <property type="protein sequence ID" value="NLV13942.1"/>
    <property type="molecule type" value="Genomic_DNA"/>
</dbReference>
<organism evidence="2 3">
    <name type="scientific">Haloarcula argentinensis</name>
    <dbReference type="NCBI Taxonomy" id="43776"/>
    <lineage>
        <taxon>Archaea</taxon>
        <taxon>Methanobacteriati</taxon>
        <taxon>Methanobacteriota</taxon>
        <taxon>Stenosarchaea group</taxon>
        <taxon>Halobacteria</taxon>
        <taxon>Halobacteriales</taxon>
        <taxon>Haloarculaceae</taxon>
        <taxon>Haloarcula</taxon>
    </lineage>
</organism>
<accession>A0A847U6N6</accession>